<dbReference type="GO" id="GO:0000166">
    <property type="term" value="F:nucleotide binding"/>
    <property type="evidence" value="ECO:0007669"/>
    <property type="project" value="InterPro"/>
</dbReference>
<dbReference type="GO" id="GO:0005634">
    <property type="term" value="C:nucleus"/>
    <property type="evidence" value="ECO:0007669"/>
    <property type="project" value="UniProtKB-SubCell"/>
</dbReference>
<dbReference type="EMBL" id="FN649741">
    <property type="protein sequence ID" value="CBJ31347.1"/>
    <property type="molecule type" value="Genomic_DNA"/>
</dbReference>
<keyword evidence="6" id="KW-1185">Reference proteome</keyword>
<sequence length="151" mass="17043">MEGVDDEENANLLQFGPEHAKDDMSCLSNAEVSVVLEKQRINYEEKDINVTPAFSKTMSYVKRFGGLGGSVKMTATSELREALQQFETFHEGESIRLHQFEIMQVANLMQADSEVEEVLALIPSLGARLTEEDLENILAIVRKHQHSRLYS</sequence>
<comment type="subcellular location">
    <subcellularLocation>
        <location evidence="1">Nucleus</location>
    </subcellularLocation>
</comment>
<dbReference type="PANTHER" id="PTHR21297">
    <property type="entry name" value="DNA-DIRECTED RNA POLYMERASE II"/>
    <property type="match status" value="1"/>
</dbReference>
<dbReference type="Pfam" id="PF03874">
    <property type="entry name" value="RNA_pol_Rpb4"/>
    <property type="match status" value="1"/>
</dbReference>
<protein>
    <recommendedName>
        <fullName evidence="4">RNA polymerase Rpb4/RPC9 core domain-containing protein</fullName>
    </recommendedName>
</protein>
<dbReference type="Proteomes" id="UP000002630">
    <property type="component" value="Linkage Group LG16"/>
</dbReference>
<name>D7FT81_ECTSI</name>
<dbReference type="AlphaFoldDB" id="D7FT81"/>
<dbReference type="InterPro" id="IPR045222">
    <property type="entry name" value="Rpb4-like"/>
</dbReference>
<accession>D7FT81</accession>
<dbReference type="eggNOG" id="KOG2351">
    <property type="taxonomic scope" value="Eukaryota"/>
</dbReference>
<dbReference type="GO" id="GO:0030880">
    <property type="term" value="C:RNA polymerase complex"/>
    <property type="evidence" value="ECO:0007669"/>
    <property type="project" value="InterPro"/>
</dbReference>
<dbReference type="EMBL" id="FN648427">
    <property type="protein sequence ID" value="CBJ31347.1"/>
    <property type="molecule type" value="Genomic_DNA"/>
</dbReference>
<evidence type="ECO:0000256" key="1">
    <source>
        <dbReference type="ARBA" id="ARBA00004123"/>
    </source>
</evidence>
<gene>
    <name evidence="5" type="ORF">Esi_0246_0020</name>
</gene>
<dbReference type="InParanoid" id="D7FT81"/>
<evidence type="ECO:0000259" key="4">
    <source>
        <dbReference type="SMART" id="SM00657"/>
    </source>
</evidence>
<evidence type="ECO:0000313" key="5">
    <source>
        <dbReference type="EMBL" id="CBJ31347.1"/>
    </source>
</evidence>
<dbReference type="STRING" id="2880.D7FT81"/>
<feature type="domain" description="RNA polymerase Rpb4/RPC9 core" evidence="4">
    <location>
        <begin position="17"/>
        <end position="148"/>
    </location>
</feature>
<dbReference type="OMA" id="QHFTDHE"/>
<keyword evidence="2" id="KW-0539">Nucleus</keyword>
<evidence type="ECO:0000256" key="3">
    <source>
        <dbReference type="ARBA" id="ARBA00025724"/>
    </source>
</evidence>
<evidence type="ECO:0000313" key="6">
    <source>
        <dbReference type="Proteomes" id="UP000002630"/>
    </source>
</evidence>
<dbReference type="InterPro" id="IPR038324">
    <property type="entry name" value="Rpb4/RPC9_sf"/>
</dbReference>
<reference evidence="5 6" key="1">
    <citation type="journal article" date="2010" name="Nature">
        <title>The Ectocarpus genome and the independent evolution of multicellularity in brown algae.</title>
        <authorList>
            <person name="Cock J.M."/>
            <person name="Sterck L."/>
            <person name="Rouze P."/>
            <person name="Scornet D."/>
            <person name="Allen A.E."/>
            <person name="Amoutzias G."/>
            <person name="Anthouard V."/>
            <person name="Artiguenave F."/>
            <person name="Aury J.M."/>
            <person name="Badger J.H."/>
            <person name="Beszteri B."/>
            <person name="Billiau K."/>
            <person name="Bonnet E."/>
            <person name="Bothwell J.H."/>
            <person name="Bowler C."/>
            <person name="Boyen C."/>
            <person name="Brownlee C."/>
            <person name="Carrano C.J."/>
            <person name="Charrier B."/>
            <person name="Cho G.Y."/>
            <person name="Coelho S.M."/>
            <person name="Collen J."/>
            <person name="Corre E."/>
            <person name="Da Silva C."/>
            <person name="Delage L."/>
            <person name="Delaroque N."/>
            <person name="Dittami S.M."/>
            <person name="Doulbeau S."/>
            <person name="Elias M."/>
            <person name="Farnham G."/>
            <person name="Gachon C.M."/>
            <person name="Gschloessl B."/>
            <person name="Heesch S."/>
            <person name="Jabbari K."/>
            <person name="Jubin C."/>
            <person name="Kawai H."/>
            <person name="Kimura K."/>
            <person name="Kloareg B."/>
            <person name="Kupper F.C."/>
            <person name="Lang D."/>
            <person name="Le Bail A."/>
            <person name="Leblanc C."/>
            <person name="Lerouge P."/>
            <person name="Lohr M."/>
            <person name="Lopez P.J."/>
            <person name="Martens C."/>
            <person name="Maumus F."/>
            <person name="Michel G."/>
            <person name="Miranda-Saavedra D."/>
            <person name="Morales J."/>
            <person name="Moreau H."/>
            <person name="Motomura T."/>
            <person name="Nagasato C."/>
            <person name="Napoli C.A."/>
            <person name="Nelson D.R."/>
            <person name="Nyvall-Collen P."/>
            <person name="Peters A.F."/>
            <person name="Pommier C."/>
            <person name="Potin P."/>
            <person name="Poulain J."/>
            <person name="Quesneville H."/>
            <person name="Read B."/>
            <person name="Rensing S.A."/>
            <person name="Ritter A."/>
            <person name="Rousvoal S."/>
            <person name="Samanta M."/>
            <person name="Samson G."/>
            <person name="Schroeder D.C."/>
            <person name="Segurens B."/>
            <person name="Strittmatter M."/>
            <person name="Tonon T."/>
            <person name="Tregear J.W."/>
            <person name="Valentin K."/>
            <person name="von Dassow P."/>
            <person name="Yamagishi T."/>
            <person name="Van de Peer Y."/>
            <person name="Wincker P."/>
        </authorList>
    </citation>
    <scope>NUCLEOTIDE SEQUENCE [LARGE SCALE GENOMIC DNA]</scope>
    <source>
        <strain evidence="6">Ec32 / CCAP1310/4</strain>
    </source>
</reference>
<dbReference type="InterPro" id="IPR006590">
    <property type="entry name" value="RNA_pol_Rpb4/RPC9_core"/>
</dbReference>
<organism evidence="5 6">
    <name type="scientific">Ectocarpus siliculosus</name>
    <name type="common">Brown alga</name>
    <name type="synonym">Conferva siliculosa</name>
    <dbReference type="NCBI Taxonomy" id="2880"/>
    <lineage>
        <taxon>Eukaryota</taxon>
        <taxon>Sar</taxon>
        <taxon>Stramenopiles</taxon>
        <taxon>Ochrophyta</taxon>
        <taxon>PX clade</taxon>
        <taxon>Phaeophyceae</taxon>
        <taxon>Ectocarpales</taxon>
        <taxon>Ectocarpaceae</taxon>
        <taxon>Ectocarpus</taxon>
    </lineage>
</organism>
<dbReference type="Gene3D" id="1.20.1250.40">
    <property type="match status" value="1"/>
</dbReference>
<dbReference type="GO" id="GO:0006352">
    <property type="term" value="P:DNA-templated transcription initiation"/>
    <property type="evidence" value="ECO:0007669"/>
    <property type="project" value="InterPro"/>
</dbReference>
<dbReference type="SUPFAM" id="SSF47819">
    <property type="entry name" value="HRDC-like"/>
    <property type="match status" value="1"/>
</dbReference>
<dbReference type="OrthoDB" id="2186918at2759"/>
<dbReference type="InterPro" id="IPR005574">
    <property type="entry name" value="Rpb4/RPC9"/>
</dbReference>
<dbReference type="SMART" id="SM00657">
    <property type="entry name" value="RPOL4c"/>
    <property type="match status" value="1"/>
</dbReference>
<evidence type="ECO:0000256" key="2">
    <source>
        <dbReference type="ARBA" id="ARBA00023242"/>
    </source>
</evidence>
<comment type="similarity">
    <text evidence="3">Belongs to the eukaryotic RPB4 RNA polymerase subunit family.</text>
</comment>
<proteinExistence type="inferred from homology"/>
<dbReference type="InterPro" id="IPR010997">
    <property type="entry name" value="HRDC-like_sf"/>
</dbReference>